<dbReference type="HAMAP" id="MF_03130">
    <property type="entry name" value="mec17"/>
    <property type="match status" value="1"/>
</dbReference>
<dbReference type="InterPro" id="IPR007965">
    <property type="entry name" value="GNAT_ATAT"/>
</dbReference>
<dbReference type="OrthoDB" id="447510at2759"/>
<evidence type="ECO:0000256" key="1">
    <source>
        <dbReference type="ARBA" id="ARBA00022679"/>
    </source>
</evidence>
<gene>
    <name evidence="5" type="ORF">APLA_LOCUS2905</name>
</gene>
<sequence length="248" mass="27787">MMELTVNEILHDEITKLDYTLIPPGYHGDVRSMRLMQDNLNKLINEIGEQSAAAQGLNRVITTAEKMRNSPDNTLFLLKDSLTNQGHGALIGLLKVGYKKLYLFDPRNKVREVEPLCVLDFFITQDHQRIGYGRVLFDYMLQALEVHPYELAIDGPSTKMEQFLAKNYGIDNLLRQNNNFAVAAQFFDNVVDISNKSGRSTPAIVAAVGRFAAAKPPSAIANVIHGGTPYYNDSNNGYVRARRAMNTH</sequence>
<dbReference type="InterPro" id="IPR038746">
    <property type="entry name" value="Atat"/>
</dbReference>
<keyword evidence="6" id="KW-1185">Reference proteome</keyword>
<evidence type="ECO:0000313" key="5">
    <source>
        <dbReference type="EMBL" id="CAB3226480.1"/>
    </source>
</evidence>
<feature type="binding site" evidence="3">
    <location>
        <begin position="121"/>
        <end position="134"/>
    </location>
    <ligand>
        <name>acetyl-CoA</name>
        <dbReference type="ChEBI" id="CHEBI:57288"/>
    </ligand>
</feature>
<keyword evidence="2 3" id="KW-0012">Acyltransferase</keyword>
<dbReference type="PANTHER" id="PTHR12327:SF0">
    <property type="entry name" value="ALPHA-TUBULIN N-ACETYLTRANSFERASE 1"/>
    <property type="match status" value="1"/>
</dbReference>
<feature type="binding site" evidence="3">
    <location>
        <begin position="157"/>
        <end position="166"/>
    </location>
    <ligand>
        <name>acetyl-CoA</name>
        <dbReference type="ChEBI" id="CHEBI:57288"/>
    </ligand>
</feature>
<reference evidence="5 6" key="1">
    <citation type="submission" date="2020-04" db="EMBL/GenBank/DDBJ databases">
        <authorList>
            <person name="Wallbank WR R."/>
            <person name="Pardo Diaz C."/>
            <person name="Kozak K."/>
            <person name="Martin S."/>
            <person name="Jiggins C."/>
            <person name="Moest M."/>
            <person name="Warren A I."/>
            <person name="Byers J.R.P. K."/>
            <person name="Montejo-Kovacevich G."/>
            <person name="Yen C E."/>
        </authorList>
    </citation>
    <scope>NUCLEOTIDE SEQUENCE [LARGE SCALE GENOMIC DNA]</scope>
</reference>
<comment type="caution">
    <text evidence="5">The sequence shown here is derived from an EMBL/GenBank/DDBJ whole genome shotgun (WGS) entry which is preliminary data.</text>
</comment>
<evidence type="ECO:0000256" key="2">
    <source>
        <dbReference type="ARBA" id="ARBA00023315"/>
    </source>
</evidence>
<comment type="function">
    <text evidence="3">Specifically acetylates 'Lys-40' in alpha-tubulin on the lumenal side of microtubules. Promotes microtubule destabilization and accelerates microtubule dynamics; this activity may be independent of acetylation activity. Acetylates alpha-tubulin with a slow enzymatic rate, due to a catalytic site that is not optimized for acetyl transfer. Enters the microtubule through each end and diffuses quickly throughout the lumen of microtubules. Acetylates only long/old microtubules because of its slow acetylation rate since it does not have time to act on dynamically unstable microtubules before the enzyme is released.</text>
</comment>
<dbReference type="GO" id="GO:0019799">
    <property type="term" value="F:tubulin N-acetyltransferase activity"/>
    <property type="evidence" value="ECO:0007669"/>
    <property type="project" value="UniProtKB-UniRule"/>
</dbReference>
<dbReference type="Gene3D" id="3.40.630.30">
    <property type="match status" value="1"/>
</dbReference>
<evidence type="ECO:0000313" key="6">
    <source>
        <dbReference type="Proteomes" id="UP000494106"/>
    </source>
</evidence>
<dbReference type="EC" id="2.3.1.108" evidence="3"/>
<comment type="similarity">
    <text evidence="3">Belongs to the acetyltransferase ATAT1 family.</text>
</comment>
<evidence type="ECO:0000256" key="3">
    <source>
        <dbReference type="HAMAP-Rule" id="MF_03130"/>
    </source>
</evidence>
<protein>
    <recommendedName>
        <fullName evidence="3">Alpha-tubulin N-acetyltransferase</fullName>
        <shortName evidence="3">Alpha-TAT</shortName>
        <shortName evidence="3">TAT</shortName>
        <ecNumber evidence="3">2.3.1.108</ecNumber>
    </recommendedName>
    <alternativeName>
        <fullName evidence="3">Acetyltransferase mec-17 homolog</fullName>
    </alternativeName>
</protein>
<accession>A0A8S0Z2M8</accession>
<dbReference type="PANTHER" id="PTHR12327">
    <property type="entry name" value="ALPHA-TUBULIN N-ACETYLTRANSFERASE 1"/>
    <property type="match status" value="1"/>
</dbReference>
<dbReference type="AlphaFoldDB" id="A0A8S0Z2M8"/>
<dbReference type="PROSITE" id="PS51730">
    <property type="entry name" value="GNAT_ATAT"/>
    <property type="match status" value="1"/>
</dbReference>
<proteinExistence type="inferred from homology"/>
<dbReference type="GO" id="GO:0005874">
    <property type="term" value="C:microtubule"/>
    <property type="evidence" value="ECO:0007669"/>
    <property type="project" value="InterPro"/>
</dbReference>
<dbReference type="Pfam" id="PF05301">
    <property type="entry name" value="Acetyltransf_16"/>
    <property type="match status" value="1"/>
</dbReference>
<dbReference type="GO" id="GO:0070507">
    <property type="term" value="P:regulation of microtubule cytoskeleton organization"/>
    <property type="evidence" value="ECO:0007669"/>
    <property type="project" value="UniProtKB-UniRule"/>
</dbReference>
<keyword evidence="1 3" id="KW-0808">Transferase</keyword>
<name>A0A8S0Z2M8_ARCPL</name>
<evidence type="ECO:0000259" key="4">
    <source>
        <dbReference type="PROSITE" id="PS51730"/>
    </source>
</evidence>
<dbReference type="GO" id="GO:0048666">
    <property type="term" value="P:neuron development"/>
    <property type="evidence" value="ECO:0007669"/>
    <property type="project" value="UniProtKB-UniRule"/>
</dbReference>
<organism evidence="5 6">
    <name type="scientific">Arctia plantaginis</name>
    <name type="common">Wood tiger moth</name>
    <name type="synonym">Phalaena plantaginis</name>
    <dbReference type="NCBI Taxonomy" id="874455"/>
    <lineage>
        <taxon>Eukaryota</taxon>
        <taxon>Metazoa</taxon>
        <taxon>Ecdysozoa</taxon>
        <taxon>Arthropoda</taxon>
        <taxon>Hexapoda</taxon>
        <taxon>Insecta</taxon>
        <taxon>Pterygota</taxon>
        <taxon>Neoptera</taxon>
        <taxon>Endopterygota</taxon>
        <taxon>Lepidoptera</taxon>
        <taxon>Glossata</taxon>
        <taxon>Ditrysia</taxon>
        <taxon>Noctuoidea</taxon>
        <taxon>Erebidae</taxon>
        <taxon>Arctiinae</taxon>
        <taxon>Arctia</taxon>
    </lineage>
</organism>
<feature type="domain" description="N-acetyltransferase" evidence="4">
    <location>
        <begin position="2"/>
        <end position="187"/>
    </location>
</feature>
<dbReference type="EMBL" id="CADEBC010000208">
    <property type="protein sequence ID" value="CAB3226480.1"/>
    <property type="molecule type" value="Genomic_DNA"/>
</dbReference>
<feature type="site" description="Crucial for catalytic activity" evidence="3">
    <location>
        <position position="55"/>
    </location>
</feature>
<comment type="catalytic activity">
    <reaction evidence="3">
        <text>L-lysyl-[alpha-tubulin] + acetyl-CoA = N(6)-acetyl-L-lysyl-[alpha-tubulin] + CoA + H(+)</text>
        <dbReference type="Rhea" id="RHEA:15277"/>
        <dbReference type="Rhea" id="RHEA-COMP:11278"/>
        <dbReference type="Rhea" id="RHEA-COMP:11279"/>
        <dbReference type="ChEBI" id="CHEBI:15378"/>
        <dbReference type="ChEBI" id="CHEBI:29969"/>
        <dbReference type="ChEBI" id="CHEBI:57287"/>
        <dbReference type="ChEBI" id="CHEBI:57288"/>
        <dbReference type="ChEBI" id="CHEBI:61930"/>
        <dbReference type="EC" id="2.3.1.108"/>
    </reaction>
</comment>
<dbReference type="Proteomes" id="UP000494106">
    <property type="component" value="Unassembled WGS sequence"/>
</dbReference>